<keyword evidence="3" id="KW-1185">Reference proteome</keyword>
<accession>A0AAN8M0P0</accession>
<dbReference type="CDD" id="cd00063">
    <property type="entry name" value="FN3"/>
    <property type="match status" value="2"/>
</dbReference>
<name>A0AAN8M0P0_9TELE</name>
<dbReference type="SUPFAM" id="SSF49265">
    <property type="entry name" value="Fibronectin type III"/>
    <property type="match status" value="3"/>
</dbReference>
<organism evidence="2 3">
    <name type="scientific">Coregonus suidteri</name>
    <dbReference type="NCBI Taxonomy" id="861788"/>
    <lineage>
        <taxon>Eukaryota</taxon>
        <taxon>Metazoa</taxon>
        <taxon>Chordata</taxon>
        <taxon>Craniata</taxon>
        <taxon>Vertebrata</taxon>
        <taxon>Euteleostomi</taxon>
        <taxon>Actinopterygii</taxon>
        <taxon>Neopterygii</taxon>
        <taxon>Teleostei</taxon>
        <taxon>Protacanthopterygii</taxon>
        <taxon>Salmoniformes</taxon>
        <taxon>Salmonidae</taxon>
        <taxon>Coregoninae</taxon>
        <taxon>Coregonus</taxon>
    </lineage>
</organism>
<dbReference type="GO" id="GO:0001525">
    <property type="term" value="P:angiogenesis"/>
    <property type="evidence" value="ECO:0007669"/>
    <property type="project" value="TreeGrafter"/>
</dbReference>
<feature type="domain" description="Fibronectin type-III" evidence="1">
    <location>
        <begin position="42"/>
        <end position="136"/>
    </location>
</feature>
<protein>
    <recommendedName>
        <fullName evidence="1">Fibronectin type-III domain-containing protein</fullName>
    </recommendedName>
</protein>
<dbReference type="PROSITE" id="PS50853">
    <property type="entry name" value="FN3"/>
    <property type="match status" value="1"/>
</dbReference>
<dbReference type="AlphaFoldDB" id="A0AAN8M0P0"/>
<dbReference type="Proteomes" id="UP001356427">
    <property type="component" value="Unassembled WGS sequence"/>
</dbReference>
<evidence type="ECO:0000313" key="3">
    <source>
        <dbReference type="Proteomes" id="UP001356427"/>
    </source>
</evidence>
<proteinExistence type="predicted"/>
<dbReference type="GO" id="GO:0045296">
    <property type="term" value="F:cadherin binding"/>
    <property type="evidence" value="ECO:0007669"/>
    <property type="project" value="TreeGrafter"/>
</dbReference>
<dbReference type="InterPro" id="IPR003961">
    <property type="entry name" value="FN3_dom"/>
</dbReference>
<dbReference type="EMBL" id="JAGTTL010000007">
    <property type="protein sequence ID" value="KAK6319889.1"/>
    <property type="molecule type" value="Genomic_DNA"/>
</dbReference>
<dbReference type="InterPro" id="IPR013783">
    <property type="entry name" value="Ig-like_fold"/>
</dbReference>
<comment type="caution">
    <text evidence="2">The sequence shown here is derived from an EMBL/GenBank/DDBJ whole genome shotgun (WGS) entry which is preliminary data.</text>
</comment>
<evidence type="ECO:0000259" key="1">
    <source>
        <dbReference type="PROSITE" id="PS50853"/>
    </source>
</evidence>
<gene>
    <name evidence="2" type="ORF">J4Q44_G00089960</name>
</gene>
<dbReference type="InterPro" id="IPR036116">
    <property type="entry name" value="FN3_sf"/>
</dbReference>
<dbReference type="SMART" id="SM00060">
    <property type="entry name" value="FN3"/>
    <property type="match status" value="3"/>
</dbReference>
<dbReference type="PANTHER" id="PTHR46957">
    <property type="entry name" value="CYTOKINE RECEPTOR"/>
    <property type="match status" value="1"/>
</dbReference>
<reference evidence="2 3" key="1">
    <citation type="submission" date="2021-04" db="EMBL/GenBank/DDBJ databases">
        <authorList>
            <person name="De Guttry C."/>
            <person name="Zahm M."/>
            <person name="Klopp C."/>
            <person name="Cabau C."/>
            <person name="Louis A."/>
            <person name="Berthelot C."/>
            <person name="Parey E."/>
            <person name="Roest Crollius H."/>
            <person name="Montfort J."/>
            <person name="Robinson-Rechavi M."/>
            <person name="Bucao C."/>
            <person name="Bouchez O."/>
            <person name="Gislard M."/>
            <person name="Lluch J."/>
            <person name="Milhes M."/>
            <person name="Lampietro C."/>
            <person name="Lopez Roques C."/>
            <person name="Donnadieu C."/>
            <person name="Braasch I."/>
            <person name="Desvignes T."/>
            <person name="Postlethwait J."/>
            <person name="Bobe J."/>
            <person name="Wedekind C."/>
            <person name="Guiguen Y."/>
        </authorList>
    </citation>
    <scope>NUCLEOTIDE SEQUENCE [LARGE SCALE GENOMIC DNA]</scope>
    <source>
        <strain evidence="2">Cs_M1</strain>
        <tissue evidence="2">Blood</tissue>
    </source>
</reference>
<dbReference type="FunFam" id="2.60.40.10:FF:000369">
    <property type="entry name" value="Protein tyrosine phosphatase, receptor type B"/>
    <property type="match status" value="2"/>
</dbReference>
<evidence type="ECO:0000313" key="2">
    <source>
        <dbReference type="EMBL" id="KAK6319889.1"/>
    </source>
</evidence>
<dbReference type="PANTHER" id="PTHR46957:SF2">
    <property type="entry name" value="RECEPTOR-TYPE TYROSINE-PROTEIN PHOSPHATASE BETA"/>
    <property type="match status" value="1"/>
</dbReference>
<dbReference type="Pfam" id="PF00041">
    <property type="entry name" value="fn3"/>
    <property type="match status" value="2"/>
</dbReference>
<dbReference type="GO" id="GO:0043235">
    <property type="term" value="C:receptor complex"/>
    <property type="evidence" value="ECO:0007669"/>
    <property type="project" value="TreeGrafter"/>
</dbReference>
<dbReference type="InterPro" id="IPR050713">
    <property type="entry name" value="RTP_Phos/Ushers"/>
</dbReference>
<dbReference type="Gene3D" id="2.60.40.10">
    <property type="entry name" value="Immunoglobulins"/>
    <property type="match status" value="2"/>
</dbReference>
<sequence length="357" mass="37606">MGTAATQSHFTALTPGTLYALSLVATAGNKTALPVLATAATAPSAVSGLQLSPSSSSLGVSWQPGPGRREGFRLLLREQQGGLVRNVTLKSSVTSHTLDDLLPGTLYTVTVVTEAEGLQNAISKQAVTAPVAVSDLLLENNGSLDTLRASWVKARGGVDAYLVSLATLGSANQDRKLPPNATEVVFSGLTPGRLYQVTVSSKVREQTTEAVATGRTVPDKVSQLSMVGVIDGSAMKITWSPPRGDRENYRVLLLNGTVALLNETVSRLVRQYSFSGASLGLVPGRLYTAQVMVESGLFGNTAQCQGRLAPRPVQQLVVRHSDETSLSVLWSRQRGCGTVHRGLETGGHCCVTEDTVP</sequence>